<name>D2JC25_STAEP</name>
<evidence type="ECO:0000313" key="1">
    <source>
        <dbReference type="EMBL" id="ADA80149.1"/>
    </source>
</evidence>
<dbReference type="AlphaFoldDB" id="D2JC25"/>
<organism evidence="1">
    <name type="scientific">Staphylococcus epidermidis</name>
    <dbReference type="NCBI Taxonomy" id="1282"/>
    <lineage>
        <taxon>Bacteria</taxon>
        <taxon>Bacillati</taxon>
        <taxon>Bacillota</taxon>
        <taxon>Bacilli</taxon>
        <taxon>Bacillales</taxon>
        <taxon>Staphylococcaceae</taxon>
        <taxon>Staphylococcus</taxon>
    </lineage>
</organism>
<proteinExistence type="predicted"/>
<accession>D2JC25</accession>
<keyword evidence="1" id="KW-0614">Plasmid</keyword>
<sequence>MNLKINNMIIIGFDIEKNVFNQFQKVKQMYELLRLLF</sequence>
<reference evidence="1" key="2">
    <citation type="submission" date="2009-12" db="EMBL/GenBank/DDBJ databases">
        <authorList>
            <person name="Summers A.O."/>
            <person name="Shearer J."/>
            <person name="Wireman J."/>
        </authorList>
    </citation>
    <scope>NUCLEOTIDE SEQUENCE</scope>
    <source>
        <strain evidence="1">SK933</strain>
        <plasmid evidence="1">SAP105A</plasmid>
    </source>
</reference>
<reference evidence="1" key="1">
    <citation type="submission" date="2009-08" db="EMBL/GenBank/DDBJ databases">
        <authorList>
            <person name="Gill J."/>
            <person name="Borman J."/>
            <person name="Shetty J."/>
            <person name="Hostetler J."/>
            <person name="Durkin S."/>
            <person name="Montgomery B."/>
        </authorList>
    </citation>
    <scope>NUCLEOTIDE SEQUENCE</scope>
    <source>
        <strain evidence="1">SK933</strain>
        <plasmid evidence="1">SAP105A</plasmid>
    </source>
</reference>
<protein>
    <submittedName>
        <fullName evidence="1">Uncharacterized protein</fullName>
    </submittedName>
</protein>
<gene>
    <name evidence="1" type="ORF">SAP105A_021</name>
</gene>
<geneLocation type="plasmid" evidence="1">
    <name>SAP105A</name>
</geneLocation>
<dbReference type="EMBL" id="GQ900452">
    <property type="protein sequence ID" value="ADA80149.1"/>
    <property type="molecule type" value="Genomic_DNA"/>
</dbReference>